<keyword evidence="2" id="KW-1185">Reference proteome</keyword>
<evidence type="ECO:0000313" key="2">
    <source>
        <dbReference type="Proteomes" id="UP000231463"/>
    </source>
</evidence>
<accession>A0A2D1GM13</accession>
<gene>
    <name evidence="1" type="ORF">CPT_Melville_122</name>
</gene>
<proteinExistence type="predicted"/>
<organism evidence="1 2">
    <name type="scientific">Salmonella phage Melville</name>
    <dbReference type="NCBI Taxonomy" id="2041413"/>
    <lineage>
        <taxon>Viruses</taxon>
        <taxon>Duplodnaviria</taxon>
        <taxon>Heunggongvirae</taxon>
        <taxon>Uroviricota</taxon>
        <taxon>Caudoviricetes</taxon>
        <taxon>Pantevenvirales</taxon>
        <taxon>Straboviridae</taxon>
        <taxon>Tevenvirinae</taxon>
        <taxon>Gelderlandvirus</taxon>
        <taxon>Gelderlandvirus melville</taxon>
    </lineage>
</organism>
<protein>
    <submittedName>
        <fullName evidence="1">Uncharacterized protein</fullName>
    </submittedName>
</protein>
<evidence type="ECO:0000313" key="1">
    <source>
        <dbReference type="EMBL" id="ATN93096.1"/>
    </source>
</evidence>
<sequence length="76" mass="9340">MKTKLKKRYIQKIEKLRSFALGWPLEILIADHHPRYNDEYRYYKQWDSYCRTKAGRLDGSYEHYFDKKPSRISHGN</sequence>
<dbReference type="Proteomes" id="UP000231463">
    <property type="component" value="Segment"/>
</dbReference>
<dbReference type="EMBL" id="MF957259">
    <property type="protein sequence ID" value="ATN93096.1"/>
    <property type="molecule type" value="Genomic_DNA"/>
</dbReference>
<reference evidence="2" key="1">
    <citation type="submission" date="2017-09" db="EMBL/GenBank/DDBJ databases">
        <title>The complete genome of Salmonella phage Melville.</title>
        <authorList>
            <person name="Zhang K."/>
            <person name="Xie Y."/>
            <person name="Liu M."/>
            <person name="Gill J."/>
        </authorList>
    </citation>
    <scope>NUCLEOTIDE SEQUENCE [LARGE SCALE GENOMIC DNA]</scope>
</reference>
<name>A0A2D1GM13_9CAUD</name>